<accession>A0A927R7G0</accession>
<dbReference type="GO" id="GO:0003700">
    <property type="term" value="F:DNA-binding transcription factor activity"/>
    <property type="evidence" value="ECO:0007669"/>
    <property type="project" value="InterPro"/>
</dbReference>
<dbReference type="Proteomes" id="UP000638648">
    <property type="component" value="Unassembled WGS sequence"/>
</dbReference>
<proteinExistence type="predicted"/>
<dbReference type="AlphaFoldDB" id="A0A927R7G0"/>
<dbReference type="InterPro" id="IPR016032">
    <property type="entry name" value="Sig_transdc_resp-reg_C-effctor"/>
</dbReference>
<evidence type="ECO:0000259" key="2">
    <source>
        <dbReference type="PROSITE" id="PS50043"/>
    </source>
</evidence>
<dbReference type="RefSeq" id="WP_192749862.1">
    <property type="nucleotide sequence ID" value="NZ_BAABJL010000186.1"/>
</dbReference>
<evidence type="ECO:0000313" key="4">
    <source>
        <dbReference type="Proteomes" id="UP000638648"/>
    </source>
</evidence>
<dbReference type="CDD" id="cd00090">
    <property type="entry name" value="HTH_ARSR"/>
    <property type="match status" value="1"/>
</dbReference>
<comment type="caution">
    <text evidence="3">The sequence shown here is derived from an EMBL/GenBank/DDBJ whole genome shotgun (WGS) entry which is preliminary data.</text>
</comment>
<feature type="region of interest" description="Disordered" evidence="1">
    <location>
        <begin position="340"/>
        <end position="373"/>
    </location>
</feature>
<sequence>MSDVLGLDRDMHEAYHALLRERACTAADLCERLGMSPVRAGAALDRLMAAGLVTTVAAGTPHPPRAAPQPARAPRRWVPLDPRHSLAPLLARRQARLIARQQEFARTQSALGQLASAYSAHGRPDDSPTEVSRGQLAVRARVQDMLASSRSAVMCFVAEESWPIASDIRSPVEHAVRRGVAVRAVYTSGILAEETVRAHARWLASIGGGARTLPALPPTMLVVDRETALVAGDSGTATASVVHNRALATALASLFDHVWGDARGACDDGAPAEAVQPGEPPTPQERDLLRLLGQGMTDASAARHLGVSLRTVRRMMAELMARLGARSRFEAGIRAAERGWIDSGPTEPSRRTARAGGRATRRAAPRAAPALNG</sequence>
<dbReference type="EMBL" id="JADBEM010000001">
    <property type="protein sequence ID" value="MBE1605537.1"/>
    <property type="molecule type" value="Genomic_DNA"/>
</dbReference>
<dbReference type="Pfam" id="PF00196">
    <property type="entry name" value="GerE"/>
    <property type="match status" value="1"/>
</dbReference>
<dbReference type="PANTHER" id="PTHR34293:SF1">
    <property type="entry name" value="HTH-TYPE TRANSCRIPTIONAL REGULATOR TRMBL2"/>
    <property type="match status" value="1"/>
</dbReference>
<dbReference type="InterPro" id="IPR000835">
    <property type="entry name" value="HTH_MarR-typ"/>
</dbReference>
<dbReference type="InterPro" id="IPR036388">
    <property type="entry name" value="WH-like_DNA-bd_sf"/>
</dbReference>
<dbReference type="InterPro" id="IPR000792">
    <property type="entry name" value="Tscrpt_reg_LuxR_C"/>
</dbReference>
<evidence type="ECO:0000313" key="3">
    <source>
        <dbReference type="EMBL" id="MBE1605537.1"/>
    </source>
</evidence>
<protein>
    <submittedName>
        <fullName evidence="3">DNA-binding CsgD family transcriptional regulator/sugar-specific transcriptional regulator TrmB</fullName>
    </submittedName>
</protein>
<dbReference type="Pfam" id="PF12802">
    <property type="entry name" value="MarR_2"/>
    <property type="match status" value="1"/>
</dbReference>
<feature type="domain" description="HTH luxR-type" evidence="2">
    <location>
        <begin position="274"/>
        <end position="339"/>
    </location>
</feature>
<dbReference type="SUPFAM" id="SSF46785">
    <property type="entry name" value="Winged helix' DNA-binding domain"/>
    <property type="match status" value="1"/>
</dbReference>
<dbReference type="Gene3D" id="1.10.10.10">
    <property type="entry name" value="Winged helix-like DNA-binding domain superfamily/Winged helix DNA-binding domain"/>
    <property type="match status" value="2"/>
</dbReference>
<dbReference type="InterPro" id="IPR011991">
    <property type="entry name" value="ArsR-like_HTH"/>
</dbReference>
<dbReference type="SUPFAM" id="SSF46894">
    <property type="entry name" value="C-terminal effector domain of the bipartite response regulators"/>
    <property type="match status" value="1"/>
</dbReference>
<dbReference type="InterPro" id="IPR051797">
    <property type="entry name" value="TrmB-like"/>
</dbReference>
<dbReference type="PANTHER" id="PTHR34293">
    <property type="entry name" value="HTH-TYPE TRANSCRIPTIONAL REGULATOR TRMBL2"/>
    <property type="match status" value="1"/>
</dbReference>
<reference evidence="3" key="1">
    <citation type="submission" date="2020-10" db="EMBL/GenBank/DDBJ databases">
        <title>Sequencing the genomes of 1000 actinobacteria strains.</title>
        <authorList>
            <person name="Klenk H.-P."/>
        </authorList>
    </citation>
    <scope>NUCLEOTIDE SEQUENCE</scope>
    <source>
        <strain evidence="3">DSM 45354</strain>
    </source>
</reference>
<name>A0A927R7G0_9ACTN</name>
<keyword evidence="3" id="KW-0238">DNA-binding</keyword>
<organism evidence="3 4">
    <name type="scientific">Actinopolymorpha pittospori</name>
    <dbReference type="NCBI Taxonomy" id="648752"/>
    <lineage>
        <taxon>Bacteria</taxon>
        <taxon>Bacillati</taxon>
        <taxon>Actinomycetota</taxon>
        <taxon>Actinomycetes</taxon>
        <taxon>Propionibacteriales</taxon>
        <taxon>Actinopolymorphaceae</taxon>
        <taxon>Actinopolymorpha</taxon>
    </lineage>
</organism>
<dbReference type="InterPro" id="IPR036390">
    <property type="entry name" value="WH_DNA-bd_sf"/>
</dbReference>
<dbReference type="GO" id="GO:0003677">
    <property type="term" value="F:DNA binding"/>
    <property type="evidence" value="ECO:0007669"/>
    <property type="project" value="UniProtKB-KW"/>
</dbReference>
<dbReference type="PROSITE" id="PS50043">
    <property type="entry name" value="HTH_LUXR_2"/>
    <property type="match status" value="1"/>
</dbReference>
<evidence type="ECO:0000256" key="1">
    <source>
        <dbReference type="SAM" id="MobiDB-lite"/>
    </source>
</evidence>
<gene>
    <name evidence="3" type="ORF">HEB94_002385</name>
</gene>
<keyword evidence="4" id="KW-1185">Reference proteome</keyword>
<dbReference type="SMART" id="SM00421">
    <property type="entry name" value="HTH_LUXR"/>
    <property type="match status" value="1"/>
</dbReference>
<dbReference type="CDD" id="cd06170">
    <property type="entry name" value="LuxR_C_like"/>
    <property type="match status" value="1"/>
</dbReference>